<comment type="similarity">
    <text evidence="3">Belongs to the eutherian X-chromosome-specific Armcx family.</text>
</comment>
<evidence type="ECO:0000256" key="3">
    <source>
        <dbReference type="ARBA" id="ARBA00010553"/>
    </source>
</evidence>
<dbReference type="OrthoDB" id="10017790at2759"/>
<dbReference type="GO" id="GO:0031966">
    <property type="term" value="C:mitochondrial membrane"/>
    <property type="evidence" value="ECO:0007669"/>
    <property type="project" value="UniProtKB-SubCell"/>
</dbReference>
<evidence type="ECO:0000313" key="13">
    <source>
        <dbReference type="Proteomes" id="UP000749559"/>
    </source>
</evidence>
<feature type="compositionally biased region" description="Acidic residues" evidence="10">
    <location>
        <begin position="38"/>
        <end position="56"/>
    </location>
</feature>
<evidence type="ECO:0000256" key="5">
    <source>
        <dbReference type="ARBA" id="ARBA00022968"/>
    </source>
</evidence>
<protein>
    <recommendedName>
        <fullName evidence="11">Armadillo repeat-containing domain-containing protein</fullName>
    </recommendedName>
</protein>
<feature type="compositionally biased region" description="Low complexity" evidence="10">
    <location>
        <begin position="543"/>
        <end position="557"/>
    </location>
</feature>
<evidence type="ECO:0000256" key="7">
    <source>
        <dbReference type="ARBA" id="ARBA00023128"/>
    </source>
</evidence>
<keyword evidence="6" id="KW-1133">Transmembrane helix</keyword>
<evidence type="ECO:0000256" key="6">
    <source>
        <dbReference type="ARBA" id="ARBA00022989"/>
    </source>
</evidence>
<evidence type="ECO:0000256" key="8">
    <source>
        <dbReference type="ARBA" id="ARBA00023136"/>
    </source>
</evidence>
<evidence type="ECO:0000256" key="9">
    <source>
        <dbReference type="SAM" id="Coils"/>
    </source>
</evidence>
<dbReference type="InterPro" id="IPR006911">
    <property type="entry name" value="ARM-rpt_dom"/>
</dbReference>
<evidence type="ECO:0000256" key="1">
    <source>
        <dbReference type="ARBA" id="ARBA00004167"/>
    </source>
</evidence>
<feature type="coiled-coil region" evidence="9">
    <location>
        <begin position="443"/>
        <end position="470"/>
    </location>
</feature>
<dbReference type="InterPro" id="IPR000225">
    <property type="entry name" value="Armadillo"/>
</dbReference>
<dbReference type="PANTHER" id="PTHR15712:SF23">
    <property type="entry name" value="ARMADILLO REPEAT CONTAINING 10"/>
    <property type="match status" value="1"/>
</dbReference>
<evidence type="ECO:0000256" key="10">
    <source>
        <dbReference type="SAM" id="MobiDB-lite"/>
    </source>
</evidence>
<keyword evidence="5" id="KW-0735">Signal-anchor</keyword>
<feature type="compositionally biased region" description="Low complexity" evidence="10">
    <location>
        <begin position="338"/>
        <end position="351"/>
    </location>
</feature>
<feature type="region of interest" description="Disordered" evidence="10">
    <location>
        <begin position="33"/>
        <end position="80"/>
    </location>
</feature>
<feature type="compositionally biased region" description="Basic and acidic residues" evidence="10">
    <location>
        <begin position="57"/>
        <end position="70"/>
    </location>
</feature>
<dbReference type="InterPro" id="IPR016024">
    <property type="entry name" value="ARM-type_fold"/>
</dbReference>
<dbReference type="InterPro" id="IPR011989">
    <property type="entry name" value="ARM-like"/>
</dbReference>
<name>A0A8S4NW83_OWEFU</name>
<organism evidence="12 13">
    <name type="scientific">Owenia fusiformis</name>
    <name type="common">Polychaete worm</name>
    <dbReference type="NCBI Taxonomy" id="6347"/>
    <lineage>
        <taxon>Eukaryota</taxon>
        <taxon>Metazoa</taxon>
        <taxon>Spiralia</taxon>
        <taxon>Lophotrochozoa</taxon>
        <taxon>Annelida</taxon>
        <taxon>Polychaeta</taxon>
        <taxon>Sedentaria</taxon>
        <taxon>Canalipalpata</taxon>
        <taxon>Sabellida</taxon>
        <taxon>Oweniida</taxon>
        <taxon>Oweniidae</taxon>
        <taxon>Owenia</taxon>
    </lineage>
</organism>
<dbReference type="InterPro" id="IPR051303">
    <property type="entry name" value="Armcx_regulator"/>
</dbReference>
<feature type="compositionally biased region" description="Polar residues" evidence="10">
    <location>
        <begin position="123"/>
        <end position="132"/>
    </location>
</feature>
<dbReference type="Pfam" id="PF04826">
    <property type="entry name" value="Arm_2"/>
    <property type="match status" value="1"/>
</dbReference>
<dbReference type="SMART" id="SM00185">
    <property type="entry name" value="ARM"/>
    <property type="match status" value="2"/>
</dbReference>
<feature type="region of interest" description="Disordered" evidence="10">
    <location>
        <begin position="492"/>
        <end position="569"/>
    </location>
</feature>
<keyword evidence="4" id="KW-0812">Transmembrane</keyword>
<proteinExistence type="inferred from homology"/>
<feature type="compositionally biased region" description="Polar residues" evidence="10">
    <location>
        <begin position="103"/>
        <end position="114"/>
    </location>
</feature>
<evidence type="ECO:0000256" key="2">
    <source>
        <dbReference type="ARBA" id="ARBA00004325"/>
    </source>
</evidence>
<dbReference type="PANTHER" id="PTHR15712">
    <property type="entry name" value="ARMADILLO REPEAT CONTAINING PROTEIN"/>
    <property type="match status" value="1"/>
</dbReference>
<sequence length="854" mass="92329">MADKNIVGSKLATLLAFSAGALYFTYQIGLKLARSSNTEDDEESEDEEEEEEEDEGEVPHEVEQKARETRSPALSICDPDDVGLDVVTQEEIKKVLLDETRSRSGTVTPISGAQSPYYYGAQSPRSGAQSPVYSPWAGVQSPSAYGAMLPNAGARSPEPLEPTQSQGTIQGASIQSVPPQGGSTQSVPPQGVSIQQDQEESLEDKDGTNESPSENLEQIEEPTLKASEVIHVESEPLPSATGQKQYDETQANSDITHRTEVQDLESLPTTEQVQFLESATDEVQDTKPAREEPVEEDSAATAAVTENVPLDISQDSIDLIPALGGKAKSPSPADSLKVPTPSLSVESSPEPDSLEEDTGVIDVRATSEEAEPLLEDPPSSVPINQYDSQFPAPNADPTLDVPTQQGFFLHGESNESEPSIQQVDCSPAVVPPGGPDDDSALYSAAIEITNNAVENAIARLESEKKDSESHPKDLEQLEAINELQSKVKSNWATWGDGNIDNVDSNESRVESEGASLVDSLEGTLDVQDGDHLGGGGEGLATYKSSSSSSSSSSSKSRSSSRESTPNFSPNEIEQALESAEAKDISLRDARVLVQLMSTKDNRQLSKLLTTISNCATFTNNQNFLREAGCIVKLEQLLMSHNMAMRSGFSTSSAVVSDITNTITNLAVNEENQKLLEDCIPILIDITLWEKCDASTQLHCLQALTNLSVTSRHHKYYTRIIERLYACLDMESHTLKLQSLKVLVNLSCNPHMVPHLLAAKAPGKLLQLLVPDNDEAILLRWTTFLSHIIQTANEQGITEATLPTDFKAASPETMHTALYGISNSTQLKSKVFILCRHGNEDISSHSSKLYGILTQ</sequence>
<dbReference type="AlphaFoldDB" id="A0A8S4NW83"/>
<evidence type="ECO:0000259" key="11">
    <source>
        <dbReference type="Pfam" id="PF04826"/>
    </source>
</evidence>
<comment type="caution">
    <text evidence="12">The sequence shown here is derived from an EMBL/GenBank/DDBJ whole genome shotgun (WGS) entry which is preliminary data.</text>
</comment>
<keyword evidence="9" id="KW-0175">Coiled coil</keyword>
<dbReference type="Gene3D" id="1.25.10.10">
    <property type="entry name" value="Leucine-rich Repeat Variant"/>
    <property type="match status" value="1"/>
</dbReference>
<reference evidence="12" key="1">
    <citation type="submission" date="2022-03" db="EMBL/GenBank/DDBJ databases">
        <authorList>
            <person name="Martin C."/>
        </authorList>
    </citation>
    <scope>NUCLEOTIDE SEQUENCE</scope>
</reference>
<feature type="compositionally biased region" description="Polar residues" evidence="10">
    <location>
        <begin position="267"/>
        <end position="277"/>
    </location>
</feature>
<comment type="subcellular location">
    <subcellularLocation>
        <location evidence="1">Membrane</location>
        <topology evidence="1">Single-pass membrane protein</topology>
    </subcellularLocation>
    <subcellularLocation>
        <location evidence="2">Mitochondrion membrane</location>
    </subcellularLocation>
</comment>
<keyword evidence="13" id="KW-1185">Reference proteome</keyword>
<dbReference type="Proteomes" id="UP000749559">
    <property type="component" value="Unassembled WGS sequence"/>
</dbReference>
<feature type="compositionally biased region" description="Polar residues" evidence="10">
    <location>
        <begin position="162"/>
        <end position="196"/>
    </location>
</feature>
<dbReference type="SUPFAM" id="SSF48371">
    <property type="entry name" value="ARM repeat"/>
    <property type="match status" value="1"/>
</dbReference>
<accession>A0A8S4NW83</accession>
<keyword evidence="7" id="KW-0496">Mitochondrion</keyword>
<keyword evidence="8" id="KW-0472">Membrane</keyword>
<evidence type="ECO:0000256" key="4">
    <source>
        <dbReference type="ARBA" id="ARBA00022692"/>
    </source>
</evidence>
<feature type="compositionally biased region" description="Polar residues" evidence="10">
    <location>
        <begin position="240"/>
        <end position="254"/>
    </location>
</feature>
<feature type="region of interest" description="Disordered" evidence="10">
    <location>
        <begin position="97"/>
        <end position="438"/>
    </location>
</feature>
<feature type="domain" description="Armadillo repeat-containing" evidence="11">
    <location>
        <begin position="590"/>
        <end position="790"/>
    </location>
</feature>
<evidence type="ECO:0000313" key="12">
    <source>
        <dbReference type="EMBL" id="CAH1785020.1"/>
    </source>
</evidence>
<dbReference type="EMBL" id="CAIIXF020000005">
    <property type="protein sequence ID" value="CAH1785020.1"/>
    <property type="molecule type" value="Genomic_DNA"/>
</dbReference>
<gene>
    <name evidence="12" type="ORF">OFUS_LOCUS11132</name>
</gene>